<sequence length="162" mass="19242">MDKKWIYKMKTRHPAPAHFNLIDEFHIAAIELEWMPADSTDGTKSRHWLWSHGHPIYGNSKYDALAFPTAMEIFQYYRHGEDVNGKTYWIAYEINSRKGETKRFILRRRVKDRFLHCDLPQEVQNEIDRINNANAEAKEVQRREKVKATLNRIASGRQSVKR</sequence>
<name>A0A6A6V495_9PLEO</name>
<protein>
    <submittedName>
        <fullName evidence="1">Uncharacterized protein</fullName>
    </submittedName>
</protein>
<evidence type="ECO:0000313" key="1">
    <source>
        <dbReference type="EMBL" id="KAF2745442.1"/>
    </source>
</evidence>
<accession>A0A6A6V495</accession>
<proteinExistence type="predicted"/>
<reference evidence="1" key="1">
    <citation type="journal article" date="2020" name="Stud. Mycol.">
        <title>101 Dothideomycetes genomes: a test case for predicting lifestyles and emergence of pathogens.</title>
        <authorList>
            <person name="Haridas S."/>
            <person name="Albert R."/>
            <person name="Binder M."/>
            <person name="Bloem J."/>
            <person name="Labutti K."/>
            <person name="Salamov A."/>
            <person name="Andreopoulos B."/>
            <person name="Baker S."/>
            <person name="Barry K."/>
            <person name="Bills G."/>
            <person name="Bluhm B."/>
            <person name="Cannon C."/>
            <person name="Castanera R."/>
            <person name="Culley D."/>
            <person name="Daum C."/>
            <person name="Ezra D."/>
            <person name="Gonzalez J."/>
            <person name="Henrissat B."/>
            <person name="Kuo A."/>
            <person name="Liang C."/>
            <person name="Lipzen A."/>
            <person name="Lutzoni F."/>
            <person name="Magnuson J."/>
            <person name="Mondo S."/>
            <person name="Nolan M."/>
            <person name="Ohm R."/>
            <person name="Pangilinan J."/>
            <person name="Park H.-J."/>
            <person name="Ramirez L."/>
            <person name="Alfaro M."/>
            <person name="Sun H."/>
            <person name="Tritt A."/>
            <person name="Yoshinaga Y."/>
            <person name="Zwiers L.-H."/>
            <person name="Turgeon B."/>
            <person name="Goodwin S."/>
            <person name="Spatafora J."/>
            <person name="Crous P."/>
            <person name="Grigoriev I."/>
        </authorList>
    </citation>
    <scope>NUCLEOTIDE SEQUENCE</scope>
    <source>
        <strain evidence="1">CBS 119925</strain>
    </source>
</reference>
<dbReference type="Proteomes" id="UP000799440">
    <property type="component" value="Unassembled WGS sequence"/>
</dbReference>
<evidence type="ECO:0000313" key="2">
    <source>
        <dbReference type="Proteomes" id="UP000799440"/>
    </source>
</evidence>
<organism evidence="1 2">
    <name type="scientific">Sporormia fimetaria CBS 119925</name>
    <dbReference type="NCBI Taxonomy" id="1340428"/>
    <lineage>
        <taxon>Eukaryota</taxon>
        <taxon>Fungi</taxon>
        <taxon>Dikarya</taxon>
        <taxon>Ascomycota</taxon>
        <taxon>Pezizomycotina</taxon>
        <taxon>Dothideomycetes</taxon>
        <taxon>Pleosporomycetidae</taxon>
        <taxon>Pleosporales</taxon>
        <taxon>Sporormiaceae</taxon>
        <taxon>Sporormia</taxon>
    </lineage>
</organism>
<dbReference type="EMBL" id="MU006582">
    <property type="protein sequence ID" value="KAF2745442.1"/>
    <property type="molecule type" value="Genomic_DNA"/>
</dbReference>
<gene>
    <name evidence="1" type="ORF">M011DRAFT_469501</name>
</gene>
<dbReference type="AlphaFoldDB" id="A0A6A6V495"/>
<keyword evidence="2" id="KW-1185">Reference proteome</keyword>